<feature type="region of interest" description="Disordered" evidence="1">
    <location>
        <begin position="543"/>
        <end position="566"/>
    </location>
</feature>
<accession>A0ABV0C710</accession>
<dbReference type="EMBL" id="JBDJOF010000016">
    <property type="protein sequence ID" value="MEN5390155.1"/>
    <property type="molecule type" value="Genomic_DNA"/>
</dbReference>
<dbReference type="Proteomes" id="UP001400166">
    <property type="component" value="Unassembled WGS sequence"/>
</dbReference>
<gene>
    <name evidence="2" type="ORF">ABE587_10030</name>
</gene>
<comment type="caution">
    <text evidence="2">The sequence shown here is derived from an EMBL/GenBank/DDBJ whole genome shotgun (WGS) entry which is preliminary data.</text>
</comment>
<name>A0ABV0C710_9GAMM</name>
<reference evidence="2 3" key="1">
    <citation type="submission" date="2024-04" db="EMBL/GenBank/DDBJ databases">
        <title>WGS of bacteria from Torrens River.</title>
        <authorList>
            <person name="Wyrsch E.R."/>
            <person name="Drigo B."/>
        </authorList>
    </citation>
    <scope>NUCLEOTIDE SEQUENCE [LARGE SCALE GENOMIC DNA]</scope>
    <source>
        <strain evidence="2 3">TWI153</strain>
    </source>
</reference>
<keyword evidence="3" id="KW-1185">Reference proteome</keyword>
<feature type="region of interest" description="Disordered" evidence="1">
    <location>
        <begin position="101"/>
        <end position="131"/>
    </location>
</feature>
<protein>
    <submittedName>
        <fullName evidence="2">Uncharacterized protein</fullName>
    </submittedName>
</protein>
<dbReference type="RefSeq" id="WP_346469705.1">
    <property type="nucleotide sequence ID" value="NZ_JBDJOF010000016.1"/>
</dbReference>
<evidence type="ECO:0000313" key="3">
    <source>
        <dbReference type="Proteomes" id="UP001400166"/>
    </source>
</evidence>
<feature type="compositionally biased region" description="Basic and acidic residues" evidence="1">
    <location>
        <begin position="552"/>
        <end position="566"/>
    </location>
</feature>
<evidence type="ECO:0000256" key="1">
    <source>
        <dbReference type="SAM" id="MobiDB-lite"/>
    </source>
</evidence>
<evidence type="ECO:0000313" key="2">
    <source>
        <dbReference type="EMBL" id="MEN5390155.1"/>
    </source>
</evidence>
<organism evidence="2 3">
    <name type="scientific">Stenotrophomonas hibiscicola</name>
    <dbReference type="NCBI Taxonomy" id="86189"/>
    <lineage>
        <taxon>Bacteria</taxon>
        <taxon>Pseudomonadati</taxon>
        <taxon>Pseudomonadota</taxon>
        <taxon>Gammaproteobacteria</taxon>
        <taxon>Lysobacterales</taxon>
        <taxon>Lysobacteraceae</taxon>
        <taxon>Stenotrophomonas</taxon>
        <taxon>Stenotrophomonas maltophilia group</taxon>
    </lineage>
</organism>
<proteinExistence type="predicted"/>
<sequence>MTSSRGQCAAQLTIIRQAALDAVSSAQASVDQAQADLDATPDETPMSVAQLLRSDLHAEHKILATATKKLEIVEASSWWKRPFLNLEAKYRIRAAARDLATATQQQESRDQVLRREAESKRRAQQHDAHRSRIEALQAARDLLKQRHRANAYLARRLAALQDAINRGAWLAANAASLLTTAAVAAKCGRWVDAAEAIEKVYFQTLPSVARIQEWEKECNGLFKLINDKSYGFNAVARHPGLVGPSLNLTKNRCHAQAWTRAMEGRPAPADQWHALPGCVASATSLVEPVQWILYWAFLEECQIFAERRHQTKAHEDYLSGVLFGSLDRRLSGQAKSRLQELGYPRAKVNLGIVQLAGLKPEASTGADVGLVVRLSVGDLNVHKVALLQAKISEGGRANIGSRRTGPNSRTQLQKLNEAERDFFLFYHAGNGTTPTPLPTVTSVQHFVNAGRLSGAALEEPSIRVATQEEGWEFACFFAFGLCTPANGVGKDVPADSNPLDMLMLEGATSLPDYMVVVSLSDDNFDNENTMEWLKKHGYRAAERAHGVSTLSRPEKRTQDHDGPSIG</sequence>
<feature type="compositionally biased region" description="Basic and acidic residues" evidence="1">
    <location>
        <begin position="107"/>
        <end position="131"/>
    </location>
</feature>